<dbReference type="EMBL" id="KB445565">
    <property type="protein sequence ID" value="EMC90968.1"/>
    <property type="molecule type" value="Genomic_DNA"/>
</dbReference>
<evidence type="ECO:0000313" key="2">
    <source>
        <dbReference type="EMBL" id="EMC90968.1"/>
    </source>
</evidence>
<name>M2MI72_BAUPA</name>
<dbReference type="RefSeq" id="XP_007681891.1">
    <property type="nucleotide sequence ID" value="XM_007683701.1"/>
</dbReference>
<dbReference type="HOGENOM" id="CLU_1467903_0_0_1"/>
<protein>
    <submittedName>
        <fullName evidence="2">Uncharacterized protein</fullName>
    </submittedName>
</protein>
<sequence length="184" mass="20858">MVNIAEGAIHMRRVGAIRRFQESHNEQSDQIDRREQRCEAGAAHDRIMSKKTTVILPGLGEVYRRAICSTHRAQTRSRLRIVHCLPPEKQWSSWSRVRSCSSSPPGSGSGSRPTSRRLHTFAAAIRNLRSDQNPQPARGEERHRVRWHARRSGSLIMSCIPAHPICPVPPPVQAHAFVQRRARC</sequence>
<reference evidence="2 3" key="1">
    <citation type="journal article" date="2012" name="PLoS Pathog.">
        <title>Diverse lifestyles and strategies of plant pathogenesis encoded in the genomes of eighteen Dothideomycetes fungi.</title>
        <authorList>
            <person name="Ohm R.A."/>
            <person name="Feau N."/>
            <person name="Henrissat B."/>
            <person name="Schoch C.L."/>
            <person name="Horwitz B.A."/>
            <person name="Barry K.W."/>
            <person name="Condon B.J."/>
            <person name="Copeland A.C."/>
            <person name="Dhillon B."/>
            <person name="Glaser F."/>
            <person name="Hesse C.N."/>
            <person name="Kosti I."/>
            <person name="LaButti K."/>
            <person name="Lindquist E.A."/>
            <person name="Lucas S."/>
            <person name="Salamov A.A."/>
            <person name="Bradshaw R.E."/>
            <person name="Ciuffetti L."/>
            <person name="Hamelin R.C."/>
            <person name="Kema G.H.J."/>
            <person name="Lawrence C."/>
            <person name="Scott J.A."/>
            <person name="Spatafora J.W."/>
            <person name="Turgeon B.G."/>
            <person name="de Wit P.J.G.M."/>
            <person name="Zhong S."/>
            <person name="Goodwin S.B."/>
            <person name="Grigoriev I.V."/>
        </authorList>
    </citation>
    <scope>NUCLEOTIDE SEQUENCE [LARGE SCALE GENOMIC DNA]</scope>
    <source>
        <strain evidence="2 3">UAMH 10762</strain>
    </source>
</reference>
<dbReference type="AlphaFoldDB" id="M2MI72"/>
<keyword evidence="3" id="KW-1185">Reference proteome</keyword>
<feature type="compositionally biased region" description="Low complexity" evidence="1">
    <location>
        <begin position="95"/>
        <end position="113"/>
    </location>
</feature>
<evidence type="ECO:0000256" key="1">
    <source>
        <dbReference type="SAM" id="MobiDB-lite"/>
    </source>
</evidence>
<proteinExistence type="predicted"/>
<gene>
    <name evidence="2" type="ORF">BAUCODRAFT_332567</name>
</gene>
<evidence type="ECO:0000313" key="3">
    <source>
        <dbReference type="Proteomes" id="UP000011761"/>
    </source>
</evidence>
<accession>M2MI72</accession>
<dbReference type="GeneID" id="19112037"/>
<dbReference type="KEGG" id="bcom:BAUCODRAFT_332567"/>
<feature type="region of interest" description="Disordered" evidence="1">
    <location>
        <begin position="95"/>
        <end position="116"/>
    </location>
</feature>
<dbReference type="Proteomes" id="UP000011761">
    <property type="component" value="Unassembled WGS sequence"/>
</dbReference>
<organism evidence="2 3">
    <name type="scientific">Baudoinia panamericana (strain UAMH 10762)</name>
    <name type="common">Angels' share fungus</name>
    <name type="synonym">Baudoinia compniacensis (strain UAMH 10762)</name>
    <dbReference type="NCBI Taxonomy" id="717646"/>
    <lineage>
        <taxon>Eukaryota</taxon>
        <taxon>Fungi</taxon>
        <taxon>Dikarya</taxon>
        <taxon>Ascomycota</taxon>
        <taxon>Pezizomycotina</taxon>
        <taxon>Dothideomycetes</taxon>
        <taxon>Dothideomycetidae</taxon>
        <taxon>Mycosphaerellales</taxon>
        <taxon>Teratosphaeriaceae</taxon>
        <taxon>Baudoinia</taxon>
    </lineage>
</organism>